<evidence type="ECO:0000256" key="1">
    <source>
        <dbReference type="ARBA" id="ARBA00010835"/>
    </source>
</evidence>
<dbReference type="InterPro" id="IPR000352">
    <property type="entry name" value="Pep_chain_release_fac_I"/>
</dbReference>
<feature type="domain" description="Prokaryotic-type class I peptide chain release factors" evidence="3">
    <location>
        <begin position="23"/>
        <end position="39"/>
    </location>
</feature>
<organism evidence="4 5">
    <name type="scientific">Nitrincola lacisaponensis</name>
    <dbReference type="NCBI Taxonomy" id="267850"/>
    <lineage>
        <taxon>Bacteria</taxon>
        <taxon>Pseudomonadati</taxon>
        <taxon>Pseudomonadota</taxon>
        <taxon>Gammaproteobacteria</taxon>
        <taxon>Oceanospirillales</taxon>
        <taxon>Oceanospirillaceae</taxon>
        <taxon>Nitrincola</taxon>
    </lineage>
</organism>
<dbReference type="Pfam" id="PF00472">
    <property type="entry name" value="RF-1"/>
    <property type="match status" value="1"/>
</dbReference>
<feature type="region of interest" description="Disordered" evidence="2">
    <location>
        <begin position="104"/>
        <end position="139"/>
    </location>
</feature>
<dbReference type="GO" id="GO:0043022">
    <property type="term" value="F:ribosome binding"/>
    <property type="evidence" value="ECO:0007669"/>
    <property type="project" value="TreeGrafter"/>
</dbReference>
<dbReference type="PANTHER" id="PTHR47814:SF1">
    <property type="entry name" value="PEPTIDYL-TRNA HYDROLASE ARFB"/>
    <property type="match status" value="1"/>
</dbReference>
<dbReference type="PATRIC" id="fig|267850.7.peg.3090"/>
<gene>
    <name evidence="4" type="ORF">ADINL_3139</name>
</gene>
<evidence type="ECO:0000256" key="2">
    <source>
        <dbReference type="SAM" id="MobiDB-lite"/>
    </source>
</evidence>
<dbReference type="GO" id="GO:0003747">
    <property type="term" value="F:translation release factor activity"/>
    <property type="evidence" value="ECO:0007669"/>
    <property type="project" value="InterPro"/>
</dbReference>
<accession>A0A063XYW3</accession>
<evidence type="ECO:0000313" key="4">
    <source>
        <dbReference type="EMBL" id="KDE38684.1"/>
    </source>
</evidence>
<dbReference type="PROSITE" id="PS00745">
    <property type="entry name" value="RF_PROK_I"/>
    <property type="match status" value="1"/>
</dbReference>
<dbReference type="SUPFAM" id="SSF75620">
    <property type="entry name" value="Release factor"/>
    <property type="match status" value="1"/>
</dbReference>
<dbReference type="NCBIfam" id="NF006718">
    <property type="entry name" value="PRK09256.1"/>
    <property type="match status" value="1"/>
</dbReference>
<sequence length="139" mass="16085">MLLLDITETIHLADWEIEFQPIRAQGSGGQNVNKVASAVHLRFDIHRSSLPPAYKERLLNYSDQRINQDGVIVIKAQRFRTLEMNKEDALLRLKELIQLAIKQAKPRRATKPTKGSQRRRVDEKTQRGKTKALRNKVDF</sequence>
<comment type="caution">
    <text evidence="4">The sequence shown here is derived from an EMBL/GenBank/DDBJ whole genome shotgun (WGS) entry which is preliminary data.</text>
</comment>
<dbReference type="PANTHER" id="PTHR47814">
    <property type="entry name" value="PEPTIDYL-TRNA HYDROLASE ARFB"/>
    <property type="match status" value="1"/>
</dbReference>
<feature type="compositionally biased region" description="Basic residues" evidence="2">
    <location>
        <begin position="127"/>
        <end position="139"/>
    </location>
</feature>
<dbReference type="AlphaFoldDB" id="A0A063XYW3"/>
<dbReference type="STRING" id="267850.ADINL_3139"/>
<dbReference type="Gene3D" id="3.30.160.20">
    <property type="match status" value="1"/>
</dbReference>
<reference evidence="4 5" key="1">
    <citation type="journal article" date="2005" name="Int. J. Syst. Evol. Microbiol.">
        <title>Nitrincola lacisaponensis gen. nov., sp. nov., a novel alkaliphilic bacterium isolated from an alkaline, saline lake.</title>
        <authorList>
            <person name="Dimitriu P.A."/>
            <person name="Shukla S.K."/>
            <person name="Conradt J."/>
            <person name="Marquez M.C."/>
            <person name="Ventosa A."/>
            <person name="Maglia A."/>
            <person name="Peyton B.M."/>
            <person name="Pinkart H.C."/>
            <person name="Mormile M.R."/>
        </authorList>
    </citation>
    <scope>NUCLEOTIDE SEQUENCE [LARGE SCALE GENOMIC DNA]</scope>
    <source>
        <strain evidence="4 5">4CA</strain>
    </source>
</reference>
<dbReference type="GO" id="GO:0072344">
    <property type="term" value="P:rescue of stalled ribosome"/>
    <property type="evidence" value="ECO:0007669"/>
    <property type="project" value="TreeGrafter"/>
</dbReference>
<evidence type="ECO:0000259" key="3">
    <source>
        <dbReference type="PROSITE" id="PS00745"/>
    </source>
</evidence>
<comment type="similarity">
    <text evidence="1">Belongs to the prokaryotic/mitochondrial release factor family.</text>
</comment>
<dbReference type="GO" id="GO:0004045">
    <property type="term" value="F:peptidyl-tRNA hydrolase activity"/>
    <property type="evidence" value="ECO:0007669"/>
    <property type="project" value="TreeGrafter"/>
</dbReference>
<evidence type="ECO:0000313" key="5">
    <source>
        <dbReference type="Proteomes" id="UP000027318"/>
    </source>
</evidence>
<dbReference type="EMBL" id="JMSZ01000042">
    <property type="protein sequence ID" value="KDE38684.1"/>
    <property type="molecule type" value="Genomic_DNA"/>
</dbReference>
<proteinExistence type="inferred from homology"/>
<dbReference type="InterPro" id="IPR045853">
    <property type="entry name" value="Pep_chain_release_fac_I_sf"/>
</dbReference>
<keyword evidence="5" id="KW-1185">Reference proteome</keyword>
<name>A0A063XYW3_9GAMM</name>
<dbReference type="Proteomes" id="UP000027318">
    <property type="component" value="Unassembled WGS sequence"/>
</dbReference>
<protein>
    <recommendedName>
        <fullName evidence="3">Prokaryotic-type class I peptide chain release factors domain-containing protein</fullName>
    </recommendedName>
</protein>